<dbReference type="PANTHER" id="PTHR30081">
    <property type="entry name" value="PROTEIN-EXPORT MEMBRANE PROTEIN SEC"/>
    <property type="match status" value="1"/>
</dbReference>
<dbReference type="GO" id="GO:0065002">
    <property type="term" value="P:intracellular protein transmembrane transport"/>
    <property type="evidence" value="ECO:0007669"/>
    <property type="project" value="UniProtKB-UniRule"/>
</dbReference>
<dbReference type="InterPro" id="IPR055344">
    <property type="entry name" value="SecD_SecF_C_bact"/>
</dbReference>
<dbReference type="HAMAP" id="MF_01464_B">
    <property type="entry name" value="SecF_B"/>
    <property type="match status" value="1"/>
</dbReference>
<evidence type="ECO:0000256" key="7">
    <source>
        <dbReference type="ARBA" id="ARBA00023010"/>
    </source>
</evidence>
<proteinExistence type="inferred from homology"/>
<dbReference type="RefSeq" id="WP_003977312.1">
    <property type="nucleotide sequence ID" value="NZ_BEWD01000009.1"/>
</dbReference>
<protein>
    <recommendedName>
        <fullName evidence="9">Protein-export membrane protein SecF</fullName>
    </recommendedName>
</protein>
<keyword evidence="5 9" id="KW-0653">Protein transport</keyword>
<dbReference type="GO" id="GO:0005886">
    <property type="term" value="C:plasma membrane"/>
    <property type="evidence" value="ECO:0007669"/>
    <property type="project" value="UniProtKB-SubCell"/>
</dbReference>
<dbReference type="FunFam" id="1.20.1640.10:FF:000023">
    <property type="entry name" value="Protein-export membrane protein SecF"/>
    <property type="match status" value="1"/>
</dbReference>
<comment type="subunit">
    <text evidence="9">Forms a complex with SecD. Part of the essential Sec protein translocation apparatus which comprises SecA, SecYEG and auxiliary proteins SecDF. Other proteins may also be involved.</text>
</comment>
<dbReference type="PRINTS" id="PR01755">
    <property type="entry name" value="SECFTRNLCASE"/>
</dbReference>
<comment type="caution">
    <text evidence="13">The sequence shown here is derived from an EMBL/GenBank/DDBJ whole genome shotgun (WGS) entry which is preliminary data.</text>
</comment>
<evidence type="ECO:0000256" key="2">
    <source>
        <dbReference type="ARBA" id="ARBA00022448"/>
    </source>
</evidence>
<evidence type="ECO:0000256" key="10">
    <source>
        <dbReference type="SAM" id="MobiDB-lite"/>
    </source>
</evidence>
<evidence type="ECO:0000313" key="12">
    <source>
        <dbReference type="EMBL" id="MCZ4635502.1"/>
    </source>
</evidence>
<keyword evidence="2 9" id="KW-0813">Transport</keyword>
<feature type="transmembrane region" description="Helical" evidence="9">
    <location>
        <begin position="141"/>
        <end position="158"/>
    </location>
</feature>
<evidence type="ECO:0000256" key="3">
    <source>
        <dbReference type="ARBA" id="ARBA00022475"/>
    </source>
</evidence>
<name>A0A6G3TCI5_9ACTN</name>
<keyword evidence="7 9" id="KW-0811">Translocation</keyword>
<feature type="compositionally biased region" description="Basic residues" evidence="10">
    <location>
        <begin position="362"/>
        <end position="373"/>
    </location>
</feature>
<dbReference type="NCBIfam" id="TIGR00916">
    <property type="entry name" value="2A0604s01"/>
    <property type="match status" value="1"/>
</dbReference>
<gene>
    <name evidence="9 13" type="primary">secF</name>
    <name evidence="13" type="ORF">G3I66_11135</name>
    <name evidence="12" type="ORF">O3S69_15755</name>
</gene>
<keyword evidence="8 9" id="KW-0472">Membrane</keyword>
<keyword evidence="6 9" id="KW-1133">Transmembrane helix</keyword>
<dbReference type="Pfam" id="PF07549">
    <property type="entry name" value="Sec_GG"/>
    <property type="match status" value="1"/>
</dbReference>
<dbReference type="GeneID" id="96651636"/>
<dbReference type="EMBL" id="JAAGMQ010000318">
    <property type="protein sequence ID" value="NEC33731.1"/>
    <property type="molecule type" value="Genomic_DNA"/>
</dbReference>
<dbReference type="Proteomes" id="UP000475666">
    <property type="component" value="Unassembled WGS sequence"/>
</dbReference>
<feature type="transmembrane region" description="Helical" evidence="9">
    <location>
        <begin position="276"/>
        <end position="300"/>
    </location>
</feature>
<dbReference type="InterPro" id="IPR022646">
    <property type="entry name" value="SecD/SecF_CS"/>
</dbReference>
<comment type="function">
    <text evidence="9">Part of the Sec protein translocase complex. Interacts with the SecYEG preprotein conducting channel. SecDF uses the proton motive force (PMF) to complete protein translocation after the ATP-dependent function of SecA.</text>
</comment>
<dbReference type="AlphaFoldDB" id="A0A6G3TCI5"/>
<evidence type="ECO:0000256" key="4">
    <source>
        <dbReference type="ARBA" id="ARBA00022692"/>
    </source>
</evidence>
<comment type="similarity">
    <text evidence="9">Belongs to the SecD/SecF family. SecF subfamily.</text>
</comment>
<sequence length="373" mass="39711">MSKLGTLGARLHHGEVGYDFVKNRKIWYGISILITITAIVGLAVRGLHMGIEFQGGAVFTTPKNMSASVAQTETWAEEASGHDAIVQKLGDGSLRIQIAGTDTQQSDQIKEDLSKNLDVSAEKINADLVGPSWGDQIANKAWQGLGIFMVLVVIYLAIAFEWRMALAAFVALIHDITITVGIYALVGFEVTPGTVIGLLTILGYSLYDTVVVFDSLKEQTRDITKQTRWTYAEIANRSINSTLVRSINTTVVALLPVAGLLFIGGGVLGAGMLNDISLSLFVGLAAGAYSSIFIATPLVADLKEAEPQMKALKKRVLAKRAQGAAKGESAESAADEGAYDADEPDDAAPAVVGPRNQPASRGRGRGRPSGKRR</sequence>
<evidence type="ECO:0000256" key="1">
    <source>
        <dbReference type="ARBA" id="ARBA00004651"/>
    </source>
</evidence>
<feature type="compositionally biased region" description="Acidic residues" evidence="10">
    <location>
        <begin position="333"/>
        <end position="346"/>
    </location>
</feature>
<dbReference type="InterPro" id="IPR022813">
    <property type="entry name" value="SecD/SecF_arch_bac"/>
</dbReference>
<feature type="transmembrane region" description="Helical" evidence="9">
    <location>
        <begin position="26"/>
        <end position="44"/>
    </location>
</feature>
<evidence type="ECO:0000313" key="15">
    <source>
        <dbReference type="Proteomes" id="UP001301132"/>
    </source>
</evidence>
<dbReference type="GO" id="GO:0015450">
    <property type="term" value="F:protein-transporting ATPase activity"/>
    <property type="evidence" value="ECO:0007669"/>
    <property type="project" value="InterPro"/>
</dbReference>
<dbReference type="PANTHER" id="PTHR30081:SF8">
    <property type="entry name" value="PROTEIN TRANSLOCASE SUBUNIT SECF"/>
    <property type="match status" value="1"/>
</dbReference>
<dbReference type="InterPro" id="IPR022645">
    <property type="entry name" value="SecD/SecF_bac"/>
</dbReference>
<dbReference type="Pfam" id="PF02355">
    <property type="entry name" value="SecD_SecF_C"/>
    <property type="match status" value="1"/>
</dbReference>
<keyword evidence="15" id="KW-1185">Reference proteome</keyword>
<feature type="transmembrane region" description="Helical" evidence="9">
    <location>
        <begin position="165"/>
        <end position="188"/>
    </location>
</feature>
<keyword evidence="3 9" id="KW-1003">Cell membrane</keyword>
<reference evidence="13 14" key="1">
    <citation type="submission" date="2020-01" db="EMBL/GenBank/DDBJ databases">
        <title>Insect and environment-associated Actinomycetes.</title>
        <authorList>
            <person name="Currrie C."/>
            <person name="Chevrette M."/>
            <person name="Carlson C."/>
            <person name="Stubbendieck R."/>
            <person name="Wendt-Pienkowski E."/>
        </authorList>
    </citation>
    <scope>NUCLEOTIDE SEQUENCE [LARGE SCALE GENOMIC DNA]</scope>
    <source>
        <strain evidence="13 14">SID7739</strain>
    </source>
</reference>
<evidence type="ECO:0000256" key="8">
    <source>
        <dbReference type="ARBA" id="ARBA00023136"/>
    </source>
</evidence>
<organism evidence="13 14">
    <name type="scientific">Streptomyces rubrogriseus</name>
    <dbReference type="NCBI Taxonomy" id="194673"/>
    <lineage>
        <taxon>Bacteria</taxon>
        <taxon>Bacillati</taxon>
        <taxon>Actinomycetota</taxon>
        <taxon>Actinomycetes</taxon>
        <taxon>Kitasatosporales</taxon>
        <taxon>Streptomycetaceae</taxon>
        <taxon>Streptomyces</taxon>
        <taxon>Streptomyces violaceoruber group</taxon>
    </lineage>
</organism>
<feature type="transmembrane region" description="Helical" evidence="9">
    <location>
        <begin position="194"/>
        <end position="216"/>
    </location>
</feature>
<dbReference type="SMR" id="A0A6G3TCI5"/>
<evidence type="ECO:0000313" key="13">
    <source>
        <dbReference type="EMBL" id="NEC33731.1"/>
    </source>
</evidence>
<comment type="subcellular location">
    <subcellularLocation>
        <location evidence="1 9">Cell membrane</location>
        <topology evidence="1 9">Multi-pass membrane protein</topology>
    </subcellularLocation>
</comment>
<dbReference type="InterPro" id="IPR048634">
    <property type="entry name" value="SecD_SecF_C"/>
</dbReference>
<evidence type="ECO:0000256" key="9">
    <source>
        <dbReference type="HAMAP-Rule" id="MF_01464"/>
    </source>
</evidence>
<feature type="compositionally biased region" description="Low complexity" evidence="10">
    <location>
        <begin position="322"/>
        <end position="332"/>
    </location>
</feature>
<feature type="transmembrane region" description="Helical" evidence="9">
    <location>
        <begin position="247"/>
        <end position="270"/>
    </location>
</feature>
<evidence type="ECO:0000256" key="5">
    <source>
        <dbReference type="ARBA" id="ARBA00022927"/>
    </source>
</evidence>
<feature type="domain" description="Protein export membrane protein SecD/SecF C-terminal" evidence="11">
    <location>
        <begin position="111"/>
        <end position="304"/>
    </location>
</feature>
<feature type="region of interest" description="Disordered" evidence="10">
    <location>
        <begin position="322"/>
        <end position="373"/>
    </location>
</feature>
<dbReference type="Proteomes" id="UP001301132">
    <property type="component" value="Unassembled WGS sequence"/>
</dbReference>
<dbReference type="InterPro" id="IPR005665">
    <property type="entry name" value="SecF_bac"/>
</dbReference>
<evidence type="ECO:0000313" key="14">
    <source>
        <dbReference type="Proteomes" id="UP000475666"/>
    </source>
</evidence>
<accession>A0A6G3TCI5</accession>
<dbReference type="SUPFAM" id="SSF82866">
    <property type="entry name" value="Multidrug efflux transporter AcrB transmembrane domain"/>
    <property type="match status" value="1"/>
</dbReference>
<keyword evidence="4 9" id="KW-0812">Transmembrane</keyword>
<dbReference type="NCBIfam" id="TIGR00966">
    <property type="entry name" value="transloc_SecF"/>
    <property type="match status" value="1"/>
</dbReference>
<evidence type="ECO:0000256" key="6">
    <source>
        <dbReference type="ARBA" id="ARBA00022989"/>
    </source>
</evidence>
<dbReference type="GO" id="GO:0043952">
    <property type="term" value="P:protein transport by the Sec complex"/>
    <property type="evidence" value="ECO:0007669"/>
    <property type="project" value="UniProtKB-UniRule"/>
</dbReference>
<dbReference type="GO" id="GO:0006605">
    <property type="term" value="P:protein targeting"/>
    <property type="evidence" value="ECO:0007669"/>
    <property type="project" value="UniProtKB-UniRule"/>
</dbReference>
<dbReference type="Gene3D" id="1.20.1640.10">
    <property type="entry name" value="Multidrug efflux transporter AcrB transmembrane domain"/>
    <property type="match status" value="1"/>
</dbReference>
<dbReference type="EMBL" id="JAPWHU010000144">
    <property type="protein sequence ID" value="MCZ4635502.1"/>
    <property type="molecule type" value="Genomic_DNA"/>
</dbReference>
<reference evidence="12 15" key="2">
    <citation type="submission" date="2022-12" db="EMBL/GenBank/DDBJ databases">
        <authorList>
            <person name="Abashina T."/>
            <person name="Solyanikova I."/>
            <person name="Delegan Y."/>
        </authorList>
    </citation>
    <scope>NUCLEOTIDE SEQUENCE [LARGE SCALE GENOMIC DNA]</scope>
    <source>
        <strain evidence="12 15">IPS92ro</strain>
    </source>
</reference>
<evidence type="ECO:0000259" key="11">
    <source>
        <dbReference type="Pfam" id="PF02355"/>
    </source>
</evidence>